<feature type="compositionally biased region" description="Low complexity" evidence="1">
    <location>
        <begin position="12"/>
        <end position="34"/>
    </location>
</feature>
<comment type="caution">
    <text evidence="2">The sequence shown here is derived from an EMBL/GenBank/DDBJ whole genome shotgun (WGS) entry which is preliminary data.</text>
</comment>
<evidence type="ECO:0000256" key="1">
    <source>
        <dbReference type="SAM" id="MobiDB-lite"/>
    </source>
</evidence>
<dbReference type="EMBL" id="JAKFHA010000007">
    <property type="protein sequence ID" value="MCF2528681.1"/>
    <property type="molecule type" value="Genomic_DNA"/>
</dbReference>
<sequence length="150" mass="14886">MADQPPPGQGGETPKPGATGTAPTGPAGTAGAPGEPKPSPGTPPNNPAFLGGHVPGAGARYEVNTCLLPPAAARADDATDKLRALGTGLALGMPSGMAGFQTGWQAGTLADGWAFELGRVADAARACADKIRLTLQGYLEAEARNTANMP</sequence>
<evidence type="ECO:0000313" key="2">
    <source>
        <dbReference type="EMBL" id="MCF2528681.1"/>
    </source>
</evidence>
<gene>
    <name evidence="2" type="ORF">LZ495_15865</name>
</gene>
<reference evidence="2" key="1">
    <citation type="submission" date="2022-01" db="EMBL/GenBank/DDBJ databases">
        <title>Genome-Based Taxonomic Classification of the Phylum Actinobacteria.</title>
        <authorList>
            <person name="Gao Y."/>
        </authorList>
    </citation>
    <scope>NUCLEOTIDE SEQUENCE</scope>
    <source>
        <strain evidence="2">KLBMP 8922</strain>
    </source>
</reference>
<accession>A0AA41Q0T3</accession>
<feature type="region of interest" description="Disordered" evidence="1">
    <location>
        <begin position="1"/>
        <end position="55"/>
    </location>
</feature>
<proteinExistence type="predicted"/>
<name>A0AA41Q0T3_9ACTN</name>
<dbReference type="RefSeq" id="WP_235052832.1">
    <property type="nucleotide sequence ID" value="NZ_JAKFHA010000007.1"/>
</dbReference>
<evidence type="ECO:0000313" key="3">
    <source>
        <dbReference type="Proteomes" id="UP001165378"/>
    </source>
</evidence>
<feature type="compositionally biased region" description="Pro residues" evidence="1">
    <location>
        <begin position="35"/>
        <end position="46"/>
    </location>
</feature>
<dbReference type="AlphaFoldDB" id="A0AA41Q0T3"/>
<organism evidence="2 3">
    <name type="scientific">Yinghuangia soli</name>
    <dbReference type="NCBI Taxonomy" id="2908204"/>
    <lineage>
        <taxon>Bacteria</taxon>
        <taxon>Bacillati</taxon>
        <taxon>Actinomycetota</taxon>
        <taxon>Actinomycetes</taxon>
        <taxon>Kitasatosporales</taxon>
        <taxon>Streptomycetaceae</taxon>
        <taxon>Yinghuangia</taxon>
    </lineage>
</organism>
<keyword evidence="3" id="KW-1185">Reference proteome</keyword>
<protein>
    <submittedName>
        <fullName evidence="2">Uncharacterized protein</fullName>
    </submittedName>
</protein>
<dbReference type="Proteomes" id="UP001165378">
    <property type="component" value="Unassembled WGS sequence"/>
</dbReference>